<feature type="chain" id="PRO_5046614883" evidence="1">
    <location>
        <begin position="21"/>
        <end position="244"/>
    </location>
</feature>
<name>A0ABQ7R6B4_PLUXY</name>
<comment type="caution">
    <text evidence="2">The sequence shown here is derived from an EMBL/GenBank/DDBJ whole genome shotgun (WGS) entry which is preliminary data.</text>
</comment>
<keyword evidence="1" id="KW-0732">Signal</keyword>
<reference evidence="2 3" key="1">
    <citation type="submission" date="2021-06" db="EMBL/GenBank/DDBJ databases">
        <title>A haploid diamondback moth (Plutella xylostella L.) genome assembly resolves 31 chromosomes and identifies a diamide resistance mutation.</title>
        <authorList>
            <person name="Ward C.M."/>
            <person name="Perry K.D."/>
            <person name="Baker G."/>
            <person name="Powis K."/>
            <person name="Heckel D.G."/>
            <person name="Baxter S.W."/>
        </authorList>
    </citation>
    <scope>NUCLEOTIDE SEQUENCE [LARGE SCALE GENOMIC DNA]</scope>
    <source>
        <strain evidence="2 3">LV</strain>
        <tissue evidence="2">Single pupa</tissue>
    </source>
</reference>
<evidence type="ECO:0000313" key="3">
    <source>
        <dbReference type="Proteomes" id="UP000823941"/>
    </source>
</evidence>
<keyword evidence="3" id="KW-1185">Reference proteome</keyword>
<organism evidence="2 3">
    <name type="scientific">Plutella xylostella</name>
    <name type="common">Diamondback moth</name>
    <name type="synonym">Plutella maculipennis</name>
    <dbReference type="NCBI Taxonomy" id="51655"/>
    <lineage>
        <taxon>Eukaryota</taxon>
        <taxon>Metazoa</taxon>
        <taxon>Ecdysozoa</taxon>
        <taxon>Arthropoda</taxon>
        <taxon>Hexapoda</taxon>
        <taxon>Insecta</taxon>
        <taxon>Pterygota</taxon>
        <taxon>Neoptera</taxon>
        <taxon>Endopterygota</taxon>
        <taxon>Lepidoptera</taxon>
        <taxon>Glossata</taxon>
        <taxon>Ditrysia</taxon>
        <taxon>Yponomeutoidea</taxon>
        <taxon>Plutellidae</taxon>
        <taxon>Plutella</taxon>
    </lineage>
</organism>
<dbReference type="EMBL" id="JAHIBW010000002">
    <property type="protein sequence ID" value="KAG7312839.1"/>
    <property type="molecule type" value="Genomic_DNA"/>
</dbReference>
<proteinExistence type="predicted"/>
<feature type="signal peptide" evidence="1">
    <location>
        <begin position="1"/>
        <end position="20"/>
    </location>
</feature>
<gene>
    <name evidence="2" type="ORF">JYU34_001221</name>
</gene>
<protein>
    <submittedName>
        <fullName evidence="2">Uncharacterized protein</fullName>
    </submittedName>
</protein>
<sequence>MSAIYFTIFTKLLIIKLVSSQCPCSSGYPYTVPYNYATPPAYPAVPSYAPASPSVPYAPVAPSPYAANYAVPPPYTVASAPCSLPPPCATVPSKPCSGNPQGATAYFLSAPTGQPKVTVLNAPTTPCGIPAPPVLPAPCAQPQPPCQDEYIPEVPYNCPCCPCCKKLPPPANINLPPPPLPSDVLPGLISQLPPLMPPPQQPQCYAPPPLAQRKDLTKIGPPPFYSSCTEDFGALDCFLNRFGF</sequence>
<evidence type="ECO:0000313" key="2">
    <source>
        <dbReference type="EMBL" id="KAG7312839.1"/>
    </source>
</evidence>
<dbReference type="Proteomes" id="UP000823941">
    <property type="component" value="Chromosome 2"/>
</dbReference>
<evidence type="ECO:0000256" key="1">
    <source>
        <dbReference type="SAM" id="SignalP"/>
    </source>
</evidence>
<accession>A0ABQ7R6B4</accession>